<proteinExistence type="predicted"/>
<feature type="domain" description="SH3b" evidence="3">
    <location>
        <begin position="154"/>
        <end position="201"/>
    </location>
</feature>
<reference evidence="4" key="1">
    <citation type="submission" date="2021-05" db="EMBL/GenBank/DDBJ databases">
        <authorList>
            <person name="Pietrasiak N."/>
            <person name="Ward R."/>
            <person name="Stajich J.E."/>
            <person name="Kurbessoian T."/>
        </authorList>
    </citation>
    <scope>NUCLEOTIDE SEQUENCE</scope>
    <source>
        <strain evidence="4">UHER 2000/2452</strain>
    </source>
</reference>
<feature type="transmembrane region" description="Helical" evidence="1">
    <location>
        <begin position="111"/>
        <end position="128"/>
    </location>
</feature>
<feature type="signal peptide" evidence="2">
    <location>
        <begin position="1"/>
        <end position="27"/>
    </location>
</feature>
<keyword evidence="2" id="KW-0732">Signal</keyword>
<organism evidence="4 5">
    <name type="scientific">Drouetiella hepatica Uher 2000/2452</name>
    <dbReference type="NCBI Taxonomy" id="904376"/>
    <lineage>
        <taxon>Bacteria</taxon>
        <taxon>Bacillati</taxon>
        <taxon>Cyanobacteriota</taxon>
        <taxon>Cyanophyceae</taxon>
        <taxon>Oculatellales</taxon>
        <taxon>Oculatellaceae</taxon>
        <taxon>Drouetiella</taxon>
    </lineage>
</organism>
<keyword evidence="1" id="KW-0812">Transmembrane</keyword>
<evidence type="ECO:0000259" key="3">
    <source>
        <dbReference type="Pfam" id="PF08239"/>
    </source>
</evidence>
<reference evidence="4" key="2">
    <citation type="journal article" date="2022" name="Microbiol. Resour. Announc.">
        <title>Metagenome Sequencing to Explore Phylogenomics of Terrestrial Cyanobacteria.</title>
        <authorList>
            <person name="Ward R.D."/>
            <person name="Stajich J.E."/>
            <person name="Johansen J.R."/>
            <person name="Huntemann M."/>
            <person name="Clum A."/>
            <person name="Foster B."/>
            <person name="Foster B."/>
            <person name="Roux S."/>
            <person name="Palaniappan K."/>
            <person name="Varghese N."/>
            <person name="Mukherjee S."/>
            <person name="Reddy T.B.K."/>
            <person name="Daum C."/>
            <person name="Copeland A."/>
            <person name="Chen I.A."/>
            <person name="Ivanova N.N."/>
            <person name="Kyrpides N.C."/>
            <person name="Shapiro N."/>
            <person name="Eloe-Fadrosh E.A."/>
            <person name="Pietrasiak N."/>
        </authorList>
    </citation>
    <scope>NUCLEOTIDE SEQUENCE</scope>
    <source>
        <strain evidence="4">UHER 2000/2452</strain>
    </source>
</reference>
<feature type="chain" id="PRO_5037544689" evidence="2">
    <location>
        <begin position="28"/>
        <end position="209"/>
    </location>
</feature>
<comment type="caution">
    <text evidence="4">The sequence shown here is derived from an EMBL/GenBank/DDBJ whole genome shotgun (WGS) entry which is preliminary data.</text>
</comment>
<keyword evidence="1" id="KW-1133">Transmembrane helix</keyword>
<dbReference type="InterPro" id="IPR003646">
    <property type="entry name" value="SH3-like_bac-type"/>
</dbReference>
<dbReference type="Pfam" id="PF08239">
    <property type="entry name" value="SH3_3"/>
    <property type="match status" value="1"/>
</dbReference>
<evidence type="ECO:0000313" key="4">
    <source>
        <dbReference type="EMBL" id="MBW4659503.1"/>
    </source>
</evidence>
<evidence type="ECO:0000256" key="1">
    <source>
        <dbReference type="SAM" id="Phobius"/>
    </source>
</evidence>
<dbReference type="AlphaFoldDB" id="A0A951QB13"/>
<keyword evidence="1" id="KW-0472">Membrane</keyword>
<sequence>MKRLNLSIVPSTVLLLSLVLPISSAYAQTVSADLAAAATEACTRSAESKGFQVRDVVSVESKAGTDGANVVLNLDRAGQAYKLTCGYSASAGAMIGDDTAAASVAAPNLSSLWWLLLPIIGLPLLLAWTKNRDRNLYPTHQERSEALVKNDGKSLSIHSGPDASHSVTGVLYDGQRVTLSGRRSDNWAELADGGWVPARLLDVGSYVTR</sequence>
<name>A0A951QB13_9CYAN</name>
<evidence type="ECO:0000313" key="5">
    <source>
        <dbReference type="Proteomes" id="UP000757435"/>
    </source>
</evidence>
<gene>
    <name evidence="4" type="ORF">KME15_12575</name>
</gene>
<protein>
    <submittedName>
        <fullName evidence="4">SH3 domain-containing protein</fullName>
    </submittedName>
</protein>
<accession>A0A951QB13</accession>
<dbReference type="EMBL" id="JAHHHD010000012">
    <property type="protein sequence ID" value="MBW4659503.1"/>
    <property type="molecule type" value="Genomic_DNA"/>
</dbReference>
<dbReference type="Proteomes" id="UP000757435">
    <property type="component" value="Unassembled WGS sequence"/>
</dbReference>
<evidence type="ECO:0000256" key="2">
    <source>
        <dbReference type="SAM" id="SignalP"/>
    </source>
</evidence>